<proteinExistence type="predicted"/>
<reference evidence="1 2" key="1">
    <citation type="submission" date="2017-09" db="EMBL/GenBank/DDBJ databases">
        <title>Depth-based differentiation of microbial function through sediment-hosted aquifers and enrichment of novel symbionts in the deep terrestrial subsurface.</title>
        <authorList>
            <person name="Probst A.J."/>
            <person name="Ladd B."/>
            <person name="Jarett J.K."/>
            <person name="Geller-Mcgrath D.E."/>
            <person name="Sieber C.M."/>
            <person name="Emerson J.B."/>
            <person name="Anantharaman K."/>
            <person name="Thomas B.C."/>
            <person name="Malmstrom R."/>
            <person name="Stieglmeier M."/>
            <person name="Klingl A."/>
            <person name="Woyke T."/>
            <person name="Ryan C.M."/>
            <person name="Banfield J.F."/>
        </authorList>
    </citation>
    <scope>NUCLEOTIDE SEQUENCE [LARGE SCALE GENOMIC DNA]</scope>
    <source>
        <strain evidence="1">CG12_big_fil_rev_8_21_14_0_65_43_15</strain>
    </source>
</reference>
<dbReference type="SUPFAM" id="SSF50447">
    <property type="entry name" value="Translation proteins"/>
    <property type="match status" value="1"/>
</dbReference>
<dbReference type="Gene3D" id="2.40.30.10">
    <property type="entry name" value="Translation factors"/>
    <property type="match status" value="1"/>
</dbReference>
<comment type="caution">
    <text evidence="1">The sequence shown here is derived from an EMBL/GenBank/DDBJ whole genome shotgun (WGS) entry which is preliminary data.</text>
</comment>
<dbReference type="InterPro" id="IPR009000">
    <property type="entry name" value="Transl_B-barrel_sf"/>
</dbReference>
<name>A0A2J0LIG6_9BACT</name>
<evidence type="ECO:0000313" key="1">
    <source>
        <dbReference type="EMBL" id="PIW65830.1"/>
    </source>
</evidence>
<keyword evidence="1" id="KW-0648">Protein biosynthesis</keyword>
<gene>
    <name evidence="1" type="ORF">COW11_06510</name>
</gene>
<dbReference type="AlphaFoldDB" id="A0A2J0LIG6"/>
<sequence length="82" mass="8963">MEEIQIGVVDHFFGNISVGMIKLADALKVGDKIHIKGSTSDFTQDVASMQIDRVSAQEAKAGDIISVKVEQKVRKDDAVYKV</sequence>
<dbReference type="EMBL" id="PFGP01000144">
    <property type="protein sequence ID" value="PIW65830.1"/>
    <property type="molecule type" value="Genomic_DNA"/>
</dbReference>
<protein>
    <submittedName>
        <fullName evidence="1">Translation elongation factor-like protein</fullName>
    </submittedName>
</protein>
<dbReference type="Proteomes" id="UP000231267">
    <property type="component" value="Unassembled WGS sequence"/>
</dbReference>
<accession>A0A2J0LIG6</accession>
<organism evidence="1 2">
    <name type="scientific">Candidatus Taenaricola geysiri</name>
    <dbReference type="NCBI Taxonomy" id="1974752"/>
    <lineage>
        <taxon>Bacteria</taxon>
        <taxon>Pseudomonadati</taxon>
        <taxon>Candidatus Omnitrophota</taxon>
        <taxon>Candidatus Taenaricola</taxon>
    </lineage>
</organism>
<dbReference type="GO" id="GO:0003746">
    <property type="term" value="F:translation elongation factor activity"/>
    <property type="evidence" value="ECO:0007669"/>
    <property type="project" value="UniProtKB-KW"/>
</dbReference>
<keyword evidence="1" id="KW-0251">Elongation factor</keyword>
<evidence type="ECO:0000313" key="2">
    <source>
        <dbReference type="Proteomes" id="UP000231267"/>
    </source>
</evidence>